<name>A0A5E4APJ0_MARMO</name>
<evidence type="ECO:0000313" key="3">
    <source>
        <dbReference type="Proteomes" id="UP000335636"/>
    </source>
</evidence>
<comment type="caution">
    <text evidence="2">The sequence shown here is derived from an EMBL/GenBank/DDBJ whole genome shotgun (WGS) entry which is preliminary data.</text>
</comment>
<sequence length="285" mass="29430">MKTRPVLPTAAGERRGHPAQASARDWRLDVPTCPGAGAAGPLSSGSPPDLASLSKTCPPPRAVQPLTTVPAQDGPTWAEPGLGPSSCQRPRRPQRGASSASWCGSSLTQCPPTGRAHPSWAAPGPEGPARGSVTVAGLHPEKMHPTFMRVGLCRCRVRADSQRVLGPPPHSSSTQVHKGKGVSTGCRRASAGFPQSWTVLPPGQPGSALGPLLPLSQRAPRGLGDAGQDGSCKALLSTPPGPWPQALPRTLQLVDKGQSQGRARGDLTRGPAPTHSTFRISPGQT</sequence>
<feature type="compositionally biased region" description="Polar residues" evidence="1">
    <location>
        <begin position="96"/>
        <end position="111"/>
    </location>
</feature>
<feature type="region of interest" description="Disordered" evidence="1">
    <location>
        <begin position="1"/>
        <end position="134"/>
    </location>
</feature>
<reference evidence="2" key="1">
    <citation type="submission" date="2019-04" db="EMBL/GenBank/DDBJ databases">
        <authorList>
            <person name="Alioto T."/>
            <person name="Alioto T."/>
        </authorList>
    </citation>
    <scope>NUCLEOTIDE SEQUENCE [LARGE SCALE GENOMIC DNA]</scope>
</reference>
<feature type="compositionally biased region" description="Polar residues" evidence="1">
    <location>
        <begin position="274"/>
        <end position="285"/>
    </location>
</feature>
<dbReference type="Proteomes" id="UP000335636">
    <property type="component" value="Unassembled WGS sequence"/>
</dbReference>
<evidence type="ECO:0000313" key="2">
    <source>
        <dbReference type="EMBL" id="VTJ58589.1"/>
    </source>
</evidence>
<dbReference type="AlphaFoldDB" id="A0A5E4APJ0"/>
<organism evidence="2 3">
    <name type="scientific">Marmota monax</name>
    <name type="common">Woodchuck</name>
    <dbReference type="NCBI Taxonomy" id="9995"/>
    <lineage>
        <taxon>Eukaryota</taxon>
        <taxon>Metazoa</taxon>
        <taxon>Chordata</taxon>
        <taxon>Craniata</taxon>
        <taxon>Vertebrata</taxon>
        <taxon>Euteleostomi</taxon>
        <taxon>Mammalia</taxon>
        <taxon>Eutheria</taxon>
        <taxon>Euarchontoglires</taxon>
        <taxon>Glires</taxon>
        <taxon>Rodentia</taxon>
        <taxon>Sciuromorpha</taxon>
        <taxon>Sciuridae</taxon>
        <taxon>Xerinae</taxon>
        <taxon>Marmotini</taxon>
        <taxon>Marmota</taxon>
    </lineage>
</organism>
<feature type="region of interest" description="Disordered" evidence="1">
    <location>
        <begin position="218"/>
        <end position="285"/>
    </location>
</feature>
<keyword evidence="3" id="KW-1185">Reference proteome</keyword>
<proteinExistence type="predicted"/>
<accession>A0A5E4APJ0</accession>
<feature type="region of interest" description="Disordered" evidence="1">
    <location>
        <begin position="163"/>
        <end position="187"/>
    </location>
</feature>
<dbReference type="EMBL" id="CABDUW010000104">
    <property type="protein sequence ID" value="VTJ58589.1"/>
    <property type="molecule type" value="Genomic_DNA"/>
</dbReference>
<protein>
    <submittedName>
        <fullName evidence="2">Uncharacterized protein</fullName>
    </submittedName>
</protein>
<evidence type="ECO:0000256" key="1">
    <source>
        <dbReference type="SAM" id="MobiDB-lite"/>
    </source>
</evidence>
<gene>
    <name evidence="2" type="ORF">MONAX_5E036381</name>
</gene>
<feature type="compositionally biased region" description="Low complexity" evidence="1">
    <location>
        <begin position="34"/>
        <end position="54"/>
    </location>
</feature>